<evidence type="ECO:0000259" key="6">
    <source>
        <dbReference type="Pfam" id="PF25954"/>
    </source>
</evidence>
<dbReference type="AlphaFoldDB" id="A0A9D9DTW3"/>
<dbReference type="Gene3D" id="2.40.420.20">
    <property type="match status" value="1"/>
</dbReference>
<reference evidence="7" key="2">
    <citation type="journal article" date="2021" name="PeerJ">
        <title>Extensive microbial diversity within the chicken gut microbiome revealed by metagenomics and culture.</title>
        <authorList>
            <person name="Gilroy R."/>
            <person name="Ravi A."/>
            <person name="Getino M."/>
            <person name="Pursley I."/>
            <person name="Horton D.L."/>
            <person name="Alikhan N.F."/>
            <person name="Baker D."/>
            <person name="Gharbi K."/>
            <person name="Hall N."/>
            <person name="Watson M."/>
            <person name="Adriaenssens E.M."/>
            <person name="Foster-Nyarko E."/>
            <person name="Jarju S."/>
            <person name="Secka A."/>
            <person name="Antonio M."/>
            <person name="Oren A."/>
            <person name="Chaudhuri R.R."/>
            <person name="La Ragione R."/>
            <person name="Hildebrand F."/>
            <person name="Pallen M.J."/>
        </authorList>
    </citation>
    <scope>NUCLEOTIDE SEQUENCE</scope>
    <source>
        <strain evidence="7">2889</strain>
    </source>
</reference>
<feature type="coiled-coil region" evidence="2">
    <location>
        <begin position="90"/>
        <end position="117"/>
    </location>
</feature>
<dbReference type="Proteomes" id="UP000823612">
    <property type="component" value="Unassembled WGS sequence"/>
</dbReference>
<dbReference type="Gene3D" id="2.40.50.100">
    <property type="match status" value="1"/>
</dbReference>
<keyword evidence="2" id="KW-0175">Coiled coil</keyword>
<sequence length="345" mass="38185">MIRKLILAAAGLSLLVSCGSSSRQKGTEQAEEKVPVRVQRLQTQPIAKTLEYTANLQADEQVYYAPAATGRISKIYVEVGDKIQKGQLLVDMDRTQLVQAEVQLENLKTEYNRAKTLKETNSISQQAYDQAVTQYEVTKANVDFLKENTQMIAPFDGVVTGKYFEDGEVYTGGAFGGASKPAIIAIEKINPLKAYVNLSEQYFLEVKEGMEVELHSNIYPDRTFKGKISIVYPTIDPASRTFTVEIQVPNSKEELRPGMYTTLTFEVGADEGLIVPSIAVLKLQGANNRYVFLNKNGVAKRVEVTLGKRFEDQVEIISPEIHPGDELVVAGQGRLVDGSLLDLQK</sequence>
<dbReference type="Pfam" id="PF25954">
    <property type="entry name" value="Beta-barrel_RND_2"/>
    <property type="match status" value="1"/>
</dbReference>
<accession>A0A9D9DTW3</accession>
<feature type="signal peptide" evidence="3">
    <location>
        <begin position="1"/>
        <end position="22"/>
    </location>
</feature>
<dbReference type="Pfam" id="PF25876">
    <property type="entry name" value="HH_MFP_RND"/>
    <property type="match status" value="1"/>
</dbReference>
<reference evidence="7" key="1">
    <citation type="submission" date="2020-10" db="EMBL/GenBank/DDBJ databases">
        <authorList>
            <person name="Gilroy R."/>
        </authorList>
    </citation>
    <scope>NUCLEOTIDE SEQUENCE</scope>
    <source>
        <strain evidence="7">2889</strain>
    </source>
</reference>
<dbReference type="InterPro" id="IPR058792">
    <property type="entry name" value="Beta-barrel_RND_2"/>
</dbReference>
<evidence type="ECO:0000256" key="2">
    <source>
        <dbReference type="SAM" id="Coils"/>
    </source>
</evidence>
<dbReference type="InterPro" id="IPR058624">
    <property type="entry name" value="MdtA-like_HH"/>
</dbReference>
<evidence type="ECO:0000313" key="8">
    <source>
        <dbReference type="Proteomes" id="UP000823612"/>
    </source>
</evidence>
<name>A0A9D9DTW3_9BACT</name>
<comment type="caution">
    <text evidence="7">The sequence shown here is derived from an EMBL/GenBank/DDBJ whole genome shotgun (WGS) entry which is preliminary data.</text>
</comment>
<proteinExistence type="inferred from homology"/>
<gene>
    <name evidence="7" type="ORF">IAB08_03510</name>
</gene>
<evidence type="ECO:0000313" key="7">
    <source>
        <dbReference type="EMBL" id="MBO8432346.1"/>
    </source>
</evidence>
<keyword evidence="3" id="KW-0732">Signal</keyword>
<organism evidence="7 8">
    <name type="scientific">Candidatus Pullibacteroides excrementavium</name>
    <dbReference type="NCBI Taxonomy" id="2840905"/>
    <lineage>
        <taxon>Bacteria</taxon>
        <taxon>Pseudomonadati</taxon>
        <taxon>Bacteroidota</taxon>
        <taxon>Bacteroidia</taxon>
        <taxon>Bacteroidales</taxon>
        <taxon>Candidatus Pullibacteroides</taxon>
    </lineage>
</organism>
<dbReference type="EMBL" id="JADIMZ010000050">
    <property type="protein sequence ID" value="MBO8432346.1"/>
    <property type="molecule type" value="Genomic_DNA"/>
</dbReference>
<feature type="domain" description="CusB-like beta-barrel" evidence="6">
    <location>
        <begin position="197"/>
        <end position="266"/>
    </location>
</feature>
<dbReference type="InterPro" id="IPR006143">
    <property type="entry name" value="RND_pump_MFP"/>
</dbReference>
<dbReference type="Gene3D" id="2.40.30.170">
    <property type="match status" value="1"/>
</dbReference>
<evidence type="ECO:0000256" key="3">
    <source>
        <dbReference type="SAM" id="SignalP"/>
    </source>
</evidence>
<dbReference type="PANTHER" id="PTHR30469">
    <property type="entry name" value="MULTIDRUG RESISTANCE PROTEIN MDTA"/>
    <property type="match status" value="1"/>
</dbReference>
<dbReference type="Pfam" id="PF25917">
    <property type="entry name" value="BSH_RND"/>
    <property type="match status" value="1"/>
</dbReference>
<evidence type="ECO:0000259" key="5">
    <source>
        <dbReference type="Pfam" id="PF25917"/>
    </source>
</evidence>
<dbReference type="SUPFAM" id="SSF111369">
    <property type="entry name" value="HlyD-like secretion proteins"/>
    <property type="match status" value="1"/>
</dbReference>
<dbReference type="GO" id="GO:1990281">
    <property type="term" value="C:efflux pump complex"/>
    <property type="evidence" value="ECO:0007669"/>
    <property type="project" value="TreeGrafter"/>
</dbReference>
<dbReference type="FunFam" id="2.40.30.170:FF:000010">
    <property type="entry name" value="Efflux RND transporter periplasmic adaptor subunit"/>
    <property type="match status" value="1"/>
</dbReference>
<feature type="domain" description="Multidrug resistance protein MdtA-like alpha-helical hairpin" evidence="4">
    <location>
        <begin position="94"/>
        <end position="143"/>
    </location>
</feature>
<dbReference type="GO" id="GO:0015562">
    <property type="term" value="F:efflux transmembrane transporter activity"/>
    <property type="evidence" value="ECO:0007669"/>
    <property type="project" value="TreeGrafter"/>
</dbReference>
<dbReference type="InterPro" id="IPR058625">
    <property type="entry name" value="MdtA-like_BSH"/>
</dbReference>
<dbReference type="Gene3D" id="1.10.287.470">
    <property type="entry name" value="Helix hairpin bin"/>
    <property type="match status" value="1"/>
</dbReference>
<protein>
    <submittedName>
        <fullName evidence="7">Efflux RND transporter periplasmic adaptor subunit</fullName>
    </submittedName>
</protein>
<evidence type="ECO:0000256" key="1">
    <source>
        <dbReference type="ARBA" id="ARBA00009477"/>
    </source>
</evidence>
<dbReference type="PROSITE" id="PS51257">
    <property type="entry name" value="PROKAR_LIPOPROTEIN"/>
    <property type="match status" value="1"/>
</dbReference>
<feature type="chain" id="PRO_5039415302" evidence="3">
    <location>
        <begin position="23"/>
        <end position="345"/>
    </location>
</feature>
<feature type="domain" description="Multidrug resistance protein MdtA-like barrel-sandwich hybrid" evidence="5">
    <location>
        <begin position="65"/>
        <end position="172"/>
    </location>
</feature>
<comment type="similarity">
    <text evidence="1">Belongs to the membrane fusion protein (MFP) (TC 8.A.1) family.</text>
</comment>
<evidence type="ECO:0000259" key="4">
    <source>
        <dbReference type="Pfam" id="PF25876"/>
    </source>
</evidence>
<dbReference type="NCBIfam" id="TIGR01730">
    <property type="entry name" value="RND_mfp"/>
    <property type="match status" value="1"/>
</dbReference>